<keyword evidence="7" id="KW-0865">Zymogen</keyword>
<keyword evidence="5" id="KW-0862">Zinc</keyword>
<evidence type="ECO:0000256" key="2">
    <source>
        <dbReference type="ARBA" id="ARBA00022670"/>
    </source>
</evidence>
<dbReference type="PANTHER" id="PTHR33794:SF1">
    <property type="entry name" value="BACILLOLYSIN"/>
    <property type="match status" value="1"/>
</dbReference>
<evidence type="ECO:0000256" key="3">
    <source>
        <dbReference type="ARBA" id="ARBA00022723"/>
    </source>
</evidence>
<dbReference type="Pfam" id="PF01447">
    <property type="entry name" value="Peptidase_M4"/>
    <property type="match status" value="1"/>
</dbReference>
<dbReference type="PRINTS" id="PR00730">
    <property type="entry name" value="THERMOLYSIN"/>
</dbReference>
<dbReference type="InterPro" id="IPR023612">
    <property type="entry name" value="Peptidase_M4"/>
</dbReference>
<dbReference type="InterPro" id="IPR035986">
    <property type="entry name" value="PKD_dom_sf"/>
</dbReference>
<dbReference type="Pfam" id="PF02868">
    <property type="entry name" value="Peptidase_M4_C"/>
    <property type="match status" value="1"/>
</dbReference>
<dbReference type="InterPro" id="IPR027268">
    <property type="entry name" value="Peptidase_M4/M1_CTD_sf"/>
</dbReference>
<dbReference type="SUPFAM" id="SSF49299">
    <property type="entry name" value="PKD domain"/>
    <property type="match status" value="1"/>
</dbReference>
<evidence type="ECO:0000259" key="11">
    <source>
        <dbReference type="Pfam" id="PF20009"/>
    </source>
</evidence>
<dbReference type="Gene3D" id="2.60.40.10">
    <property type="entry name" value="Immunoglobulins"/>
    <property type="match status" value="1"/>
</dbReference>
<gene>
    <name evidence="12" type="ORF">L2764_10795</name>
</gene>
<dbReference type="EMBL" id="JAKIKS010000035">
    <property type="protein sequence ID" value="MCL1124949.1"/>
    <property type="molecule type" value="Genomic_DNA"/>
</dbReference>
<keyword evidence="2" id="KW-0645">Protease</keyword>
<dbReference type="InterPro" id="IPR013783">
    <property type="entry name" value="Ig-like_fold"/>
</dbReference>
<comment type="caution">
    <text evidence="12">The sequence shown here is derived from an EMBL/GenBank/DDBJ whole genome shotgun (WGS) entry which is preliminary data.</text>
</comment>
<feature type="signal peptide" evidence="8">
    <location>
        <begin position="1"/>
        <end position="23"/>
    </location>
</feature>
<evidence type="ECO:0000256" key="7">
    <source>
        <dbReference type="ARBA" id="ARBA00023145"/>
    </source>
</evidence>
<dbReference type="Proteomes" id="UP001203423">
    <property type="component" value="Unassembled WGS sequence"/>
</dbReference>
<dbReference type="SUPFAM" id="SSF55486">
    <property type="entry name" value="Metalloproteases ('zincins'), catalytic domain"/>
    <property type="match status" value="1"/>
</dbReference>
<evidence type="ECO:0000259" key="9">
    <source>
        <dbReference type="Pfam" id="PF01447"/>
    </source>
</evidence>
<keyword evidence="6" id="KW-0482">Metalloprotease</keyword>
<dbReference type="InterPro" id="IPR045474">
    <property type="entry name" value="GEVED"/>
</dbReference>
<evidence type="ECO:0000256" key="4">
    <source>
        <dbReference type="ARBA" id="ARBA00022801"/>
    </source>
</evidence>
<dbReference type="InterPro" id="IPR013856">
    <property type="entry name" value="Peptidase_M4_domain"/>
</dbReference>
<sequence>MERCFSRLFFVINCAVISGSVFASQGDLKEHPEDMVTQSWMSTGAYSLEHPRQPQWELTNKEGSLETAIKAVIQAKATGVHSANNVNNLINAGTQIKAGGGGGNEKLGLTCFSPSADSMLLCQTYESLVDSVTYANNGSQVLFNDASDNAIFAEFDGYPFIVTQVDDTCYLENDYITTIKYDSNSNNDTAYGYDCSTSVEHFEQAKVDATYYDFFSFSPENDAHFYAGVVMQMYHSYLDDLFPNQKAQNPDSPDCPINSQGQPNGDYCLKRLSQRAHALGVTGGHMDDANWDGEYVNYGNGQWAGRFYSLTTIDLVAHESMHALSEWNGDLDSTGQAGAIGEGLGDISAIAANHYLEGHLVDDQQVASYKSSTAYGNKRDNEWAYAWDIYVNNELMRIFELPSFDGYSIEDARDYAAGKAKHHNGGVLRKLFYELVVADGWSHEQAFKLFLGANVSCFTPSVTFDEMGTCLLSQVDNVFSPSEVDAQQTKLDERLHRLGIFASNTQIDALSFTQNKHYDHSEYWVSPSIDVTDIEEVRVDWGDGTQVNWSVNNNNGTSIEAMLTGEHLYASDAKHVNFSLSVLKNDGTWLKGLSQDYIHASPVLCTPTVHNPNGEISQFTFMGQEYAMSNSGYQYVDATHLTLPNNNASPIVLEGNFTGKNVTVFADMNRDGYFNRDELLAEEKPIVDGTLTLSGLSDITVGKILLRVVVDEFTAWGCGGVSKGMAIDILTQLEAAATPPTAEFSYEITGTTSVQFNAVTDGLDDSRNPEFTWSYQQTGQSEVNMGQGESLPYVFSQSGTYSVNLVVAYDDGSQDTRTQDIVLGGICMPEKSNRFDGDSYYIDKLEYAGVYSGLLNSSGRNPGAYVDHDVYDYLEGYQNQMLTLNVYTNVMSRIWAKQITSNQGIRTTFWVDFNRNGVFESSEHAVANNLSYQCESISNCRIKSSINMLMSDSTYNSGQNEIPFKTRVKVEYDYWGDFDEAEGDNACNTIITGEVEDQDLYVDPM</sequence>
<evidence type="ECO:0000313" key="12">
    <source>
        <dbReference type="EMBL" id="MCL1124949.1"/>
    </source>
</evidence>
<feature type="chain" id="PRO_5046668308" evidence="8">
    <location>
        <begin position="24"/>
        <end position="1005"/>
    </location>
</feature>
<dbReference type="Gene3D" id="3.10.170.10">
    <property type="match status" value="1"/>
</dbReference>
<evidence type="ECO:0000256" key="1">
    <source>
        <dbReference type="ARBA" id="ARBA00009388"/>
    </source>
</evidence>
<dbReference type="RefSeq" id="WP_248940224.1">
    <property type="nucleotide sequence ID" value="NZ_JAKIKS010000035.1"/>
</dbReference>
<protein>
    <submittedName>
        <fullName evidence="12">M4 family metallopeptidase</fullName>
    </submittedName>
</protein>
<dbReference type="Pfam" id="PF20009">
    <property type="entry name" value="GEVED"/>
    <property type="match status" value="1"/>
</dbReference>
<keyword evidence="4" id="KW-0378">Hydrolase</keyword>
<comment type="similarity">
    <text evidence="1">Belongs to the peptidase M4 family.</text>
</comment>
<keyword evidence="13" id="KW-1185">Reference proteome</keyword>
<feature type="domain" description="Peptidase M4 C-terminal" evidence="10">
    <location>
        <begin position="331"/>
        <end position="487"/>
    </location>
</feature>
<dbReference type="Gene3D" id="1.10.390.10">
    <property type="entry name" value="Neutral Protease Domain 2"/>
    <property type="match status" value="1"/>
</dbReference>
<evidence type="ECO:0000259" key="10">
    <source>
        <dbReference type="Pfam" id="PF02868"/>
    </source>
</evidence>
<keyword evidence="8" id="KW-0732">Signal</keyword>
<evidence type="ECO:0000313" key="13">
    <source>
        <dbReference type="Proteomes" id="UP001203423"/>
    </source>
</evidence>
<keyword evidence="3" id="KW-0479">Metal-binding</keyword>
<feature type="domain" description="GEVED" evidence="11">
    <location>
        <begin position="908"/>
        <end position="997"/>
    </location>
</feature>
<accession>A0ABT0LB98</accession>
<dbReference type="PANTHER" id="PTHR33794">
    <property type="entry name" value="BACILLOLYSIN"/>
    <property type="match status" value="1"/>
</dbReference>
<evidence type="ECO:0000256" key="8">
    <source>
        <dbReference type="SAM" id="SignalP"/>
    </source>
</evidence>
<reference evidence="12 13" key="1">
    <citation type="submission" date="2022-01" db="EMBL/GenBank/DDBJ databases">
        <title>Whole genome-based taxonomy of the Shewanellaceae.</title>
        <authorList>
            <person name="Martin-Rodriguez A.J."/>
        </authorList>
    </citation>
    <scope>NUCLEOTIDE SEQUENCE [LARGE SCALE GENOMIC DNA]</scope>
    <source>
        <strain evidence="12 13">DSM 17177</strain>
    </source>
</reference>
<evidence type="ECO:0000256" key="5">
    <source>
        <dbReference type="ARBA" id="ARBA00022833"/>
    </source>
</evidence>
<dbReference type="InterPro" id="IPR050728">
    <property type="entry name" value="Zinc_Metalloprotease_M4"/>
</dbReference>
<organism evidence="12 13">
    <name type="scientific">Shewanella surugensis</name>
    <dbReference type="NCBI Taxonomy" id="212020"/>
    <lineage>
        <taxon>Bacteria</taxon>
        <taxon>Pseudomonadati</taxon>
        <taxon>Pseudomonadota</taxon>
        <taxon>Gammaproteobacteria</taxon>
        <taxon>Alteromonadales</taxon>
        <taxon>Shewanellaceae</taxon>
        <taxon>Shewanella</taxon>
    </lineage>
</organism>
<feature type="domain" description="Peptidase M4" evidence="9">
    <location>
        <begin position="283"/>
        <end position="324"/>
    </location>
</feature>
<dbReference type="InterPro" id="IPR001570">
    <property type="entry name" value="Peptidase_M4_C_domain"/>
</dbReference>
<proteinExistence type="inferred from homology"/>
<name>A0ABT0LB98_9GAMM</name>
<evidence type="ECO:0000256" key="6">
    <source>
        <dbReference type="ARBA" id="ARBA00023049"/>
    </source>
</evidence>